<evidence type="ECO:0000313" key="3">
    <source>
        <dbReference type="EMBL" id="KRL26166.1"/>
    </source>
</evidence>
<comment type="caution">
    <text evidence="3">The sequence shown here is derived from an EMBL/GenBank/DDBJ whole genome shotgun (WGS) entry which is preliminary data.</text>
</comment>
<evidence type="ECO:0000256" key="2">
    <source>
        <dbReference type="SAM" id="Phobius"/>
    </source>
</evidence>
<feature type="transmembrane region" description="Helical" evidence="2">
    <location>
        <begin position="202"/>
        <end position="221"/>
    </location>
</feature>
<feature type="transmembrane region" description="Helical" evidence="2">
    <location>
        <begin position="256"/>
        <end position="281"/>
    </location>
</feature>
<feature type="transmembrane region" description="Helical" evidence="2">
    <location>
        <begin position="82"/>
        <end position="99"/>
    </location>
</feature>
<comment type="subcellular location">
    <subcellularLocation>
        <location evidence="1">Cell membrane</location>
        <topology evidence="1">Multi-pass membrane protein</topology>
    </subcellularLocation>
</comment>
<keyword evidence="2" id="KW-0472">Membrane</keyword>
<gene>
    <name evidence="3" type="ORF">FD27_GL001304</name>
</gene>
<feature type="transmembrane region" description="Helical" evidence="2">
    <location>
        <begin position="320"/>
        <end position="343"/>
    </location>
</feature>
<keyword evidence="4" id="KW-1185">Reference proteome</keyword>
<dbReference type="InterPro" id="IPR036259">
    <property type="entry name" value="MFS_trans_sf"/>
</dbReference>
<keyword evidence="2" id="KW-1133">Transmembrane helix</keyword>
<dbReference type="InterPro" id="IPR011701">
    <property type="entry name" value="MFS"/>
</dbReference>
<feature type="transmembrane region" description="Helical" evidence="2">
    <location>
        <begin position="54"/>
        <end position="75"/>
    </location>
</feature>
<feature type="transmembrane region" description="Helical" evidence="2">
    <location>
        <begin position="349"/>
        <end position="368"/>
    </location>
</feature>
<dbReference type="OrthoDB" id="2314803at2"/>
<dbReference type="EMBL" id="AZER01000024">
    <property type="protein sequence ID" value="KRL26166.1"/>
    <property type="molecule type" value="Genomic_DNA"/>
</dbReference>
<evidence type="ECO:0000313" key="4">
    <source>
        <dbReference type="Proteomes" id="UP000051445"/>
    </source>
</evidence>
<dbReference type="AlphaFoldDB" id="A0A0R1P1F9"/>
<dbReference type="GO" id="GO:0005886">
    <property type="term" value="C:plasma membrane"/>
    <property type="evidence" value="ECO:0007669"/>
    <property type="project" value="UniProtKB-SubCell"/>
</dbReference>
<feature type="transmembrane region" description="Helical" evidence="2">
    <location>
        <begin position="105"/>
        <end position="128"/>
    </location>
</feature>
<dbReference type="Proteomes" id="UP000051445">
    <property type="component" value="Unassembled WGS sequence"/>
</dbReference>
<protein>
    <submittedName>
        <fullName evidence="3">Major facilitator family transporter</fullName>
    </submittedName>
</protein>
<dbReference type="RefSeq" id="WP_057752226.1">
    <property type="nucleotide sequence ID" value="NZ_AZER01000024.1"/>
</dbReference>
<accession>A0A0R1P1F9</accession>
<dbReference type="Pfam" id="PF07690">
    <property type="entry name" value="MFS_1"/>
    <property type="match status" value="1"/>
</dbReference>
<dbReference type="PATRIC" id="fig|1423746.3.peg.1329"/>
<feature type="transmembrane region" description="Helical" evidence="2">
    <location>
        <begin position="417"/>
        <end position="439"/>
    </location>
</feature>
<feature type="transmembrane region" description="Helical" evidence="2">
    <location>
        <begin position="20"/>
        <end position="42"/>
    </location>
</feature>
<sequence>MSHLLGLDTPGWEPRYKRNVIVYLWVYGILGGVTGITNNALLSYLDIVAPKVVTGLNTFSAISTLLMSLTILLVHSMGYKKILLAAAPVTIIGLLGTIVTKNPMLIVVGYVISQTTIGLYDYMYPIMFSVYVPKKVRTRLFTIVMSDNLIFQTVVTFFGGKLVVWFFSLFQGLTYNQASTWSAHQDAMKSMMLANYANSYKVIIFVAIIMNVIAFLITFGFKEQPSDYKTTAAEAKAKGKKKFNWSSYKKLCTKPVIVFTIYIAICQAGALLITPYLPIYLNNYLHIPRGITSTINTIQTAAMFLGYFCSPFMEKKMGTVVAVAGSTIACIPLMLIMGIGHALGTGMTLIVVVTITYFLRSGIANAAMPVQNTLQMFLVNKDLRPAFTSLTTLVIAGVGILDGFFTEFYLLKTMQGYATAYFVASGLYLVGSLILIIYLKKDYNRIDK</sequence>
<feature type="transmembrane region" description="Helical" evidence="2">
    <location>
        <begin position="149"/>
        <end position="170"/>
    </location>
</feature>
<feature type="transmembrane region" description="Helical" evidence="2">
    <location>
        <begin position="287"/>
        <end position="308"/>
    </location>
</feature>
<proteinExistence type="predicted"/>
<organism evidence="3 4">
    <name type="scientific">Limosilactobacillus frumenti DSM 13145</name>
    <dbReference type="NCBI Taxonomy" id="1423746"/>
    <lineage>
        <taxon>Bacteria</taxon>
        <taxon>Bacillati</taxon>
        <taxon>Bacillota</taxon>
        <taxon>Bacilli</taxon>
        <taxon>Lactobacillales</taxon>
        <taxon>Lactobacillaceae</taxon>
        <taxon>Limosilactobacillus</taxon>
    </lineage>
</organism>
<reference evidence="3 4" key="1">
    <citation type="journal article" date="2015" name="Genome Announc.">
        <title>Expanding the biotechnology potential of lactobacilli through comparative genomics of 213 strains and associated genera.</title>
        <authorList>
            <person name="Sun Z."/>
            <person name="Harris H.M."/>
            <person name="McCann A."/>
            <person name="Guo C."/>
            <person name="Argimon S."/>
            <person name="Zhang W."/>
            <person name="Yang X."/>
            <person name="Jeffery I.B."/>
            <person name="Cooney J.C."/>
            <person name="Kagawa T.F."/>
            <person name="Liu W."/>
            <person name="Song Y."/>
            <person name="Salvetti E."/>
            <person name="Wrobel A."/>
            <person name="Rasinkangas P."/>
            <person name="Parkhill J."/>
            <person name="Rea M.C."/>
            <person name="O'Sullivan O."/>
            <person name="Ritari J."/>
            <person name="Douillard F.P."/>
            <person name="Paul Ross R."/>
            <person name="Yang R."/>
            <person name="Briner A.E."/>
            <person name="Felis G.E."/>
            <person name="de Vos W.M."/>
            <person name="Barrangou R."/>
            <person name="Klaenhammer T.R."/>
            <person name="Caufield P.W."/>
            <person name="Cui Y."/>
            <person name="Zhang H."/>
            <person name="O'Toole P.W."/>
        </authorList>
    </citation>
    <scope>NUCLEOTIDE SEQUENCE [LARGE SCALE GENOMIC DNA]</scope>
    <source>
        <strain evidence="3 4">DSM 13145</strain>
    </source>
</reference>
<dbReference type="CDD" id="cd06174">
    <property type="entry name" value="MFS"/>
    <property type="match status" value="1"/>
</dbReference>
<dbReference type="Gene3D" id="1.20.1250.20">
    <property type="entry name" value="MFS general substrate transporter like domains"/>
    <property type="match status" value="1"/>
</dbReference>
<evidence type="ECO:0000256" key="1">
    <source>
        <dbReference type="ARBA" id="ARBA00004651"/>
    </source>
</evidence>
<keyword evidence="2" id="KW-0812">Transmembrane</keyword>
<name>A0A0R1P1F9_9LACO</name>
<feature type="transmembrane region" description="Helical" evidence="2">
    <location>
        <begin position="389"/>
        <end position="411"/>
    </location>
</feature>
<dbReference type="GO" id="GO:0022857">
    <property type="term" value="F:transmembrane transporter activity"/>
    <property type="evidence" value="ECO:0007669"/>
    <property type="project" value="InterPro"/>
</dbReference>
<dbReference type="STRING" id="1423746.FD27_GL001304"/>
<dbReference type="SUPFAM" id="SSF103473">
    <property type="entry name" value="MFS general substrate transporter"/>
    <property type="match status" value="1"/>
</dbReference>